<protein>
    <submittedName>
        <fullName evidence="2">Uncharacterized protein</fullName>
    </submittedName>
</protein>
<feature type="transmembrane region" description="Helical" evidence="1">
    <location>
        <begin position="38"/>
        <end position="56"/>
    </location>
</feature>
<dbReference type="AlphaFoldDB" id="A0A8D8M6A5"/>
<keyword evidence="1" id="KW-0472">Membrane</keyword>
<proteinExistence type="predicted"/>
<dbReference type="EMBL" id="HBUF01049941">
    <property type="protein sequence ID" value="CAG6621341.1"/>
    <property type="molecule type" value="Transcribed_RNA"/>
</dbReference>
<keyword evidence="1" id="KW-0812">Transmembrane</keyword>
<name>A0A8D8M6A5_9HEMI</name>
<evidence type="ECO:0000256" key="1">
    <source>
        <dbReference type="SAM" id="Phobius"/>
    </source>
</evidence>
<evidence type="ECO:0000313" key="2">
    <source>
        <dbReference type="EMBL" id="CAG6621341.1"/>
    </source>
</evidence>
<organism evidence="2">
    <name type="scientific">Cacopsylla melanoneura</name>
    <dbReference type="NCBI Taxonomy" id="428564"/>
    <lineage>
        <taxon>Eukaryota</taxon>
        <taxon>Metazoa</taxon>
        <taxon>Ecdysozoa</taxon>
        <taxon>Arthropoda</taxon>
        <taxon>Hexapoda</taxon>
        <taxon>Insecta</taxon>
        <taxon>Pterygota</taxon>
        <taxon>Neoptera</taxon>
        <taxon>Paraneoptera</taxon>
        <taxon>Hemiptera</taxon>
        <taxon>Sternorrhyncha</taxon>
        <taxon>Psylloidea</taxon>
        <taxon>Psyllidae</taxon>
        <taxon>Psyllinae</taxon>
        <taxon>Cacopsylla</taxon>
    </lineage>
</organism>
<keyword evidence="1" id="KW-1133">Transmembrane helix</keyword>
<reference evidence="2" key="1">
    <citation type="submission" date="2021-05" db="EMBL/GenBank/DDBJ databases">
        <authorList>
            <person name="Alioto T."/>
            <person name="Alioto T."/>
            <person name="Gomez Garrido J."/>
        </authorList>
    </citation>
    <scope>NUCLEOTIDE SEQUENCE</scope>
</reference>
<accession>A0A8D8M6A5</accession>
<sequence>MLTFMSALDTFFNFFFNSSIEKRLILIVKVYFFWSQRLLVTFFFLVISPLGYVFSFRSSFFCREKIKPIDYKIGTYFPCLFVFNIRYLRKVKNNNDHLPTRIFVFLPL</sequence>